<evidence type="ECO:0000313" key="3">
    <source>
        <dbReference type="EMBL" id="EDM73724.1"/>
    </source>
</evidence>
<feature type="compositionally biased region" description="Polar residues" evidence="1">
    <location>
        <begin position="131"/>
        <end position="144"/>
    </location>
</feature>
<dbReference type="EMBL" id="ABCS01000185">
    <property type="protein sequence ID" value="EDM73724.1"/>
    <property type="molecule type" value="Genomic_DNA"/>
</dbReference>
<dbReference type="RefSeq" id="WP_006977118.1">
    <property type="nucleotide sequence ID" value="NZ_ABCS01000185.1"/>
</dbReference>
<sequence>MPERTCIGCRVTRDPGGLLRFRRSVDGYIVPATSARTSVGRSAYLCPSYACFQQARKRRAFSRSFAKSGAIHLDPRNDDVWARLWSVTLRDLRGAVERIPTRHPRRRGLEQLLFELSSQPAAPREAVPERSTGTTPASHETAASRQDAPKGEAHHG</sequence>
<dbReference type="InterPro" id="IPR035931">
    <property type="entry name" value="YlxR-like_sf"/>
</dbReference>
<comment type="caution">
    <text evidence="3">The sequence shown here is derived from an EMBL/GenBank/DDBJ whole genome shotgun (WGS) entry which is preliminary data.</text>
</comment>
<evidence type="ECO:0000313" key="4">
    <source>
        <dbReference type="Proteomes" id="UP000005801"/>
    </source>
</evidence>
<reference evidence="3 4" key="1">
    <citation type="submission" date="2007-06" db="EMBL/GenBank/DDBJ databases">
        <authorList>
            <person name="Shimkets L."/>
            <person name="Ferriera S."/>
            <person name="Johnson J."/>
            <person name="Kravitz S."/>
            <person name="Beeson K."/>
            <person name="Sutton G."/>
            <person name="Rogers Y.-H."/>
            <person name="Friedman R."/>
            <person name="Frazier M."/>
            <person name="Venter J.C."/>
        </authorList>
    </citation>
    <scope>NUCLEOTIDE SEQUENCE [LARGE SCALE GENOMIC DNA]</scope>
    <source>
        <strain evidence="3 4">SIR-1</strain>
    </source>
</reference>
<name>A6GK82_9BACT</name>
<feature type="region of interest" description="Disordered" evidence="1">
    <location>
        <begin position="115"/>
        <end position="156"/>
    </location>
</feature>
<accession>A6GK82</accession>
<dbReference type="PANTHER" id="PTHR34215:SF1">
    <property type="entry name" value="YLXR DOMAIN-CONTAINING PROTEIN"/>
    <property type="match status" value="1"/>
</dbReference>
<dbReference type="PANTHER" id="PTHR34215">
    <property type="entry name" value="BLL0784 PROTEIN"/>
    <property type="match status" value="1"/>
</dbReference>
<dbReference type="Pfam" id="PF04296">
    <property type="entry name" value="YlxR"/>
    <property type="match status" value="1"/>
</dbReference>
<organism evidence="3 4">
    <name type="scientific">Plesiocystis pacifica SIR-1</name>
    <dbReference type="NCBI Taxonomy" id="391625"/>
    <lineage>
        <taxon>Bacteria</taxon>
        <taxon>Pseudomonadati</taxon>
        <taxon>Myxococcota</taxon>
        <taxon>Polyangia</taxon>
        <taxon>Nannocystales</taxon>
        <taxon>Nannocystaceae</taxon>
        <taxon>Plesiocystis</taxon>
    </lineage>
</organism>
<dbReference type="Proteomes" id="UP000005801">
    <property type="component" value="Unassembled WGS sequence"/>
</dbReference>
<dbReference type="STRING" id="391625.PPSIR1_10035"/>
<dbReference type="Gene3D" id="3.30.1230.10">
    <property type="entry name" value="YlxR-like"/>
    <property type="match status" value="1"/>
</dbReference>
<dbReference type="OrthoDB" id="5518171at2"/>
<dbReference type="SUPFAM" id="SSF64376">
    <property type="entry name" value="YlxR-like"/>
    <property type="match status" value="1"/>
</dbReference>
<dbReference type="InterPro" id="IPR007393">
    <property type="entry name" value="YlxR_dom"/>
</dbReference>
<proteinExistence type="predicted"/>
<dbReference type="InterPro" id="IPR037465">
    <property type="entry name" value="YlxR"/>
</dbReference>
<gene>
    <name evidence="3" type="ORF">PPSIR1_10035</name>
</gene>
<evidence type="ECO:0000259" key="2">
    <source>
        <dbReference type="Pfam" id="PF04296"/>
    </source>
</evidence>
<dbReference type="AlphaFoldDB" id="A6GK82"/>
<protein>
    <recommendedName>
        <fullName evidence="2">YlxR domain-containing protein</fullName>
    </recommendedName>
</protein>
<keyword evidence="4" id="KW-1185">Reference proteome</keyword>
<feature type="domain" description="YlxR" evidence="2">
    <location>
        <begin position="4"/>
        <end position="67"/>
    </location>
</feature>
<evidence type="ECO:0000256" key="1">
    <source>
        <dbReference type="SAM" id="MobiDB-lite"/>
    </source>
</evidence>
<feature type="compositionally biased region" description="Basic and acidic residues" evidence="1">
    <location>
        <begin position="147"/>
        <end position="156"/>
    </location>
</feature>